<dbReference type="AlphaFoldDB" id="S5DKX2"/>
<dbReference type="InterPro" id="IPR051010">
    <property type="entry name" value="BCAA_transport"/>
</dbReference>
<evidence type="ECO:0000259" key="4">
    <source>
        <dbReference type="Pfam" id="PF13458"/>
    </source>
</evidence>
<reference evidence="5" key="1">
    <citation type="journal article" date="2013" name="Sci. Rep.">
        <title>Metagenomics uncovers a new group of low GC and ultra-small marine Actinobacteria.</title>
        <authorList>
            <person name="Ghai R."/>
            <person name="Mizuno C.M."/>
            <person name="Picazo A."/>
            <person name="Camacho A."/>
            <person name="Rodriguez-Valera F."/>
        </authorList>
    </citation>
    <scope>NUCLEOTIDE SEQUENCE</scope>
</reference>
<proteinExistence type="inferred from homology"/>
<evidence type="ECO:0000256" key="2">
    <source>
        <dbReference type="ARBA" id="ARBA00022729"/>
    </source>
</evidence>
<feature type="domain" description="Leucine-binding protein" evidence="4">
    <location>
        <begin position="60"/>
        <end position="363"/>
    </location>
</feature>
<comment type="similarity">
    <text evidence="1">Belongs to the leucine-binding protein family.</text>
</comment>
<dbReference type="Pfam" id="PF13458">
    <property type="entry name" value="Peripla_BP_6"/>
    <property type="match status" value="1"/>
</dbReference>
<evidence type="ECO:0000256" key="3">
    <source>
        <dbReference type="SAM" id="SignalP"/>
    </source>
</evidence>
<dbReference type="CDD" id="cd06346">
    <property type="entry name" value="PBP1_ABC_ligand_binding-like"/>
    <property type="match status" value="1"/>
</dbReference>
<dbReference type="Gene3D" id="3.40.50.2300">
    <property type="match status" value="2"/>
</dbReference>
<keyword evidence="2 3" id="KW-0732">Signal</keyword>
<accession>S5DKX2</accession>
<dbReference type="InterPro" id="IPR028081">
    <property type="entry name" value="Leu-bd"/>
</dbReference>
<name>S5DKX2_9ACTN</name>
<feature type="signal peptide" evidence="3">
    <location>
        <begin position="1"/>
        <end position="21"/>
    </location>
</feature>
<feature type="chain" id="PRO_5038922620" evidence="3">
    <location>
        <begin position="22"/>
        <end position="430"/>
    </location>
</feature>
<organism evidence="5">
    <name type="scientific">Candidatus Actinomarina minuta</name>
    <dbReference type="NCBI Taxonomy" id="1389454"/>
    <lineage>
        <taxon>Bacteria</taxon>
        <taxon>Bacillati</taxon>
        <taxon>Actinomycetota</taxon>
        <taxon>Actinomycetes</taxon>
        <taxon>Candidatus Actinomarinidae</taxon>
        <taxon>Candidatus Actinomarinales</taxon>
        <taxon>Candidatus Actinomarineae</taxon>
        <taxon>Candidatus Actinomarinaceae</taxon>
        <taxon>Candidatus Actinomarina</taxon>
    </lineage>
</organism>
<dbReference type="InterPro" id="IPR028082">
    <property type="entry name" value="Peripla_BP_I"/>
</dbReference>
<dbReference type="PROSITE" id="PS51257">
    <property type="entry name" value="PROKAR_LIPOPROTEIN"/>
    <property type="match status" value="1"/>
</dbReference>
<protein>
    <submittedName>
        <fullName evidence="5">ABC-type branched-chain amino acid transport systems, periplasmic component</fullName>
    </submittedName>
</protein>
<evidence type="ECO:0000313" key="5">
    <source>
        <dbReference type="EMBL" id="AGQ19511.1"/>
    </source>
</evidence>
<dbReference type="SUPFAM" id="SSF53822">
    <property type="entry name" value="Periplasmic binding protein-like I"/>
    <property type="match status" value="1"/>
</dbReference>
<dbReference type="EMBL" id="KC811133">
    <property type="protein sequence ID" value="AGQ19511.1"/>
    <property type="molecule type" value="Genomic_DNA"/>
</dbReference>
<dbReference type="PANTHER" id="PTHR30483:SF6">
    <property type="entry name" value="PERIPLASMIC BINDING PROTEIN OF ABC TRANSPORTER FOR NATURAL AMINO ACIDS"/>
    <property type="match status" value="1"/>
</dbReference>
<dbReference type="PANTHER" id="PTHR30483">
    <property type="entry name" value="LEUCINE-SPECIFIC-BINDING PROTEIN"/>
    <property type="match status" value="1"/>
</dbReference>
<sequence length="430" mass="42331">MRNRKALALIAVLALIAAACGGSDGGSDDAVEEVVETTEAPAEEATTTTAAPASDPLVLASLMPLSGDLAALGPGIALGASLAVQQINAAGGINGVPVELIEGDSGCDGAIALDSLTEAIAGGAQGVMGAACSGTSLAILDTAIAAEVVMVSPSNTSPQFTKMDKKGFYARTAPSDLLQGDVLASLLLEDGVESIAIISRADAYGRGLAEATASAFEAGGGVVKNVVYHAPDATEFNSEVTAVGKGSPDAIVGILFPATGCGVLQPAFEQGLLDTPWYMTDGVKDAGLASLCGLGTALDGMKGTAPGAAAGEALEAFSAAYSQVSEDGSGNFIFAPQAYDAVMLMAISAAANGVTGPEIASGLVAASSGGEKCIGVACIALAADGVDVDYVGASGEIELNEAGDPTAATYDIWTTEGDVNPVLKSVDFGS</sequence>
<evidence type="ECO:0000256" key="1">
    <source>
        <dbReference type="ARBA" id="ARBA00010062"/>
    </source>
</evidence>